<evidence type="ECO:0000313" key="1">
    <source>
        <dbReference type="EMBL" id="OOV06904.1"/>
    </source>
</evidence>
<dbReference type="EMBL" id="MTJN01000002">
    <property type="protein sequence ID" value="OOV06904.1"/>
    <property type="molecule type" value="Genomic_DNA"/>
</dbReference>
<dbReference type="AlphaFoldDB" id="A0A1T1AS15"/>
<comment type="caution">
    <text evidence="1">The sequence shown here is derived from an EMBL/GenBank/DDBJ whole genome shotgun (WGS) entry which is preliminary data.</text>
</comment>
<dbReference type="Gene3D" id="1.10.10.10">
    <property type="entry name" value="Winged helix-like DNA-binding domain superfamily/Winged helix DNA-binding domain"/>
    <property type="match status" value="1"/>
</dbReference>
<evidence type="ECO:0008006" key="3">
    <source>
        <dbReference type="Google" id="ProtNLM"/>
    </source>
</evidence>
<dbReference type="SUPFAM" id="SSF46785">
    <property type="entry name" value="Winged helix' DNA-binding domain"/>
    <property type="match status" value="1"/>
</dbReference>
<dbReference type="STRING" id="28066.RF819_09315"/>
<organism evidence="1 2">
    <name type="scientific">Rhodoferax fermentans</name>
    <dbReference type="NCBI Taxonomy" id="28066"/>
    <lineage>
        <taxon>Bacteria</taxon>
        <taxon>Pseudomonadati</taxon>
        <taxon>Pseudomonadota</taxon>
        <taxon>Betaproteobacteria</taxon>
        <taxon>Burkholderiales</taxon>
        <taxon>Comamonadaceae</taxon>
        <taxon>Rhodoferax</taxon>
    </lineage>
</organism>
<dbReference type="InterPro" id="IPR036388">
    <property type="entry name" value="WH-like_DNA-bd_sf"/>
</dbReference>
<name>A0A1T1AS15_RHOFE</name>
<sequence length="102" mass="11763">MVQAIRQKDRLFALDPVDERLLNCFAVVWVTGRYLTASEASVSVADVAPRTVQRRVVSLVEKGLLRVESDEKDNRVKYLFATDKTAQYFEELNKCLEQAKRR</sequence>
<reference evidence="1 2" key="1">
    <citation type="submission" date="2017-01" db="EMBL/GenBank/DDBJ databases">
        <title>Genome sequencing of Rhodoferax fermentans JCM 7819.</title>
        <authorList>
            <person name="Kim Y.J."/>
            <person name="Farh M.E.-A."/>
            <person name="Yang D.-C."/>
        </authorList>
    </citation>
    <scope>NUCLEOTIDE SEQUENCE [LARGE SCALE GENOMIC DNA]</scope>
    <source>
        <strain evidence="1 2">JCM 7819</strain>
    </source>
</reference>
<keyword evidence="2" id="KW-1185">Reference proteome</keyword>
<gene>
    <name evidence="1" type="ORF">RF819_09315</name>
</gene>
<protein>
    <recommendedName>
        <fullName evidence="3">HTH marR-type domain-containing protein</fullName>
    </recommendedName>
</protein>
<dbReference type="InterPro" id="IPR036390">
    <property type="entry name" value="WH_DNA-bd_sf"/>
</dbReference>
<proteinExistence type="predicted"/>
<evidence type="ECO:0000313" key="2">
    <source>
        <dbReference type="Proteomes" id="UP000190750"/>
    </source>
</evidence>
<dbReference type="Proteomes" id="UP000190750">
    <property type="component" value="Unassembled WGS sequence"/>
</dbReference>
<accession>A0A1T1AS15</accession>